<dbReference type="EMBL" id="JARKIF010000011">
    <property type="protein sequence ID" value="KAJ7627299.1"/>
    <property type="molecule type" value="Genomic_DNA"/>
</dbReference>
<dbReference type="AlphaFoldDB" id="A0AAD7BQ13"/>
<evidence type="ECO:0000313" key="1">
    <source>
        <dbReference type="EMBL" id="KAJ7627299.1"/>
    </source>
</evidence>
<accession>A0AAD7BQ13</accession>
<evidence type="ECO:0000313" key="2">
    <source>
        <dbReference type="Proteomes" id="UP001221142"/>
    </source>
</evidence>
<keyword evidence="2" id="KW-1185">Reference proteome</keyword>
<dbReference type="Proteomes" id="UP001221142">
    <property type="component" value="Unassembled WGS sequence"/>
</dbReference>
<name>A0AAD7BQ13_9AGAR</name>
<sequence length="307" mass="33969">MVCLSHTNTLSVVLTAILPRCCPLIATPPGAARRNRSLSPYPISFASCPLPRTLDANFRSTCPLGLHQGPYCAHARRMALITRLQHTPAPTSLAHPHHDATPAHELLTGPMGLKTLPHNLVPYRELMALQRPSPVMTVYFILCWRLDLISLYAFGQRDPAYSSSKPNIFSDMIDDGTQWIRRSTGCLCVEFEPSGIDAPPGTLYQPDLPVDAPLVLNNPDFETHAVQILTEDVYQGICRYSLANSHELGLFKQAEVRVGVLAFLPLGVQHKVPGHIVASPSVSDMSVDLYDWGMEKVRRAWNPPEHD</sequence>
<organism evidence="1 2">
    <name type="scientific">Roridomyces roridus</name>
    <dbReference type="NCBI Taxonomy" id="1738132"/>
    <lineage>
        <taxon>Eukaryota</taxon>
        <taxon>Fungi</taxon>
        <taxon>Dikarya</taxon>
        <taxon>Basidiomycota</taxon>
        <taxon>Agaricomycotina</taxon>
        <taxon>Agaricomycetes</taxon>
        <taxon>Agaricomycetidae</taxon>
        <taxon>Agaricales</taxon>
        <taxon>Marasmiineae</taxon>
        <taxon>Mycenaceae</taxon>
        <taxon>Roridomyces</taxon>
    </lineage>
</organism>
<reference evidence="1" key="1">
    <citation type="submission" date="2023-03" db="EMBL/GenBank/DDBJ databases">
        <title>Massive genome expansion in bonnet fungi (Mycena s.s.) driven by repeated elements and novel gene families across ecological guilds.</title>
        <authorList>
            <consortium name="Lawrence Berkeley National Laboratory"/>
            <person name="Harder C.B."/>
            <person name="Miyauchi S."/>
            <person name="Viragh M."/>
            <person name="Kuo A."/>
            <person name="Thoen E."/>
            <person name="Andreopoulos B."/>
            <person name="Lu D."/>
            <person name="Skrede I."/>
            <person name="Drula E."/>
            <person name="Henrissat B."/>
            <person name="Morin E."/>
            <person name="Kohler A."/>
            <person name="Barry K."/>
            <person name="LaButti K."/>
            <person name="Morin E."/>
            <person name="Salamov A."/>
            <person name="Lipzen A."/>
            <person name="Mereny Z."/>
            <person name="Hegedus B."/>
            <person name="Baldrian P."/>
            <person name="Stursova M."/>
            <person name="Weitz H."/>
            <person name="Taylor A."/>
            <person name="Grigoriev I.V."/>
            <person name="Nagy L.G."/>
            <person name="Martin F."/>
            <person name="Kauserud H."/>
        </authorList>
    </citation>
    <scope>NUCLEOTIDE SEQUENCE</scope>
    <source>
        <strain evidence="1">9284</strain>
    </source>
</reference>
<comment type="caution">
    <text evidence="1">The sequence shown here is derived from an EMBL/GenBank/DDBJ whole genome shotgun (WGS) entry which is preliminary data.</text>
</comment>
<protein>
    <submittedName>
        <fullName evidence="1">Uncharacterized protein</fullName>
    </submittedName>
</protein>
<proteinExistence type="predicted"/>
<gene>
    <name evidence="1" type="ORF">FB45DRAFT_1029654</name>
</gene>